<feature type="chain" id="PRO_5003338967" evidence="2">
    <location>
        <begin position="36"/>
        <end position="370"/>
    </location>
</feature>
<reference evidence="3" key="1">
    <citation type="submission" date="2011-05" db="EMBL/GenBank/DDBJ databases">
        <title>Complete sequence of plasmid of Thermus thermophilus SG0.5JP17-16.</title>
        <authorList>
            <consortium name="US DOE Joint Genome Institute"/>
            <person name="Lucas S."/>
            <person name="Han J."/>
            <person name="Lapidus A."/>
            <person name="Cheng J.-F."/>
            <person name="Goodwin L."/>
            <person name="Pitluck S."/>
            <person name="Peters L."/>
            <person name="Mikhailova N."/>
            <person name="Teshima H."/>
            <person name="Han C."/>
            <person name="Tapia R."/>
            <person name="Land M."/>
            <person name="Hauser L."/>
            <person name="Kyrpides N."/>
            <person name="Ivanova N."/>
            <person name="Pagani I."/>
            <person name="Allgaier M."/>
            <person name="Hugenholtz P."/>
            <person name="Singer S."/>
            <person name="Gladden J."/>
            <person name="Woyke T."/>
        </authorList>
    </citation>
    <scope>NUCLEOTIDE SEQUENCE</scope>
    <source>
        <strain evidence="3">SG0.5JP17-16</strain>
        <plasmid evidence="3">pTHTHE1601</plasmid>
    </source>
</reference>
<sequence>MCAPLVMEQVARSLSRRSFLASGLAALAGAALAQAQVPGKAFGRAVDLTHELTPEIPLFPGAEPMRITTLVTVRQNGYYGNRLDLWEHSGTHMDAPAHFVEGAPTAEKLPVGVLIAPLAVIHIHEKAAKDPDAQVTPDDLLAYERRYGRLPKGAFVAMHSGWEARWKDPKAFLNQDASGTLHFPGFSPEAAEFLVREREIVGIGVDTLSLDFGPSKGLQDPRHRPRGGEVRPGEPGQPGPGAPLRGPDLRGRAQAPEGLRRPGAGGGRMVISWLRVPEEGELSEGPLLPEVLAANPRRVEMPPRMRALVEFALKVTHRHHEITEEDLKPLREAGLSDEAIIEAAEVAAMFNFTNRLLNSLGFKPNPEYYG</sequence>
<keyword evidence="3" id="KW-0560">Oxidoreductase</keyword>
<feature type="compositionally biased region" description="Basic and acidic residues" evidence="1">
    <location>
        <begin position="219"/>
        <end position="232"/>
    </location>
</feature>
<feature type="region of interest" description="Disordered" evidence="1">
    <location>
        <begin position="212"/>
        <end position="264"/>
    </location>
</feature>
<dbReference type="KEGG" id="tts:Ththe16_2143"/>
<evidence type="ECO:0000313" key="3">
    <source>
        <dbReference type="EMBL" id="AEG34517.1"/>
    </source>
</evidence>
<feature type="signal peptide" evidence="2">
    <location>
        <begin position="1"/>
        <end position="35"/>
    </location>
</feature>
<dbReference type="InterPro" id="IPR037175">
    <property type="entry name" value="KFase_sf"/>
</dbReference>
<dbReference type="PANTHER" id="PTHR31118:SF12">
    <property type="entry name" value="CYCLASE-LIKE PROTEIN 2"/>
    <property type="match status" value="1"/>
</dbReference>
<dbReference type="Proteomes" id="UP000009233">
    <property type="component" value="Plasmid pTHTHE1601"/>
</dbReference>
<dbReference type="Gene3D" id="1.20.1290.10">
    <property type="entry name" value="AhpD-like"/>
    <property type="match status" value="1"/>
</dbReference>
<dbReference type="InterPro" id="IPR010195">
    <property type="entry name" value="Uncharacterised_peroxidase-rel"/>
</dbReference>
<geneLocation type="plasmid" evidence="3 4">
    <name>pTHTHE1601</name>
</geneLocation>
<dbReference type="PANTHER" id="PTHR31118">
    <property type="entry name" value="CYCLASE-LIKE PROTEIN 2"/>
    <property type="match status" value="1"/>
</dbReference>
<keyword evidence="2" id="KW-0732">Signal</keyword>
<proteinExistence type="predicted"/>
<evidence type="ECO:0000256" key="2">
    <source>
        <dbReference type="SAM" id="SignalP"/>
    </source>
</evidence>
<accession>F6DJC0</accession>
<dbReference type="PROSITE" id="PS51318">
    <property type="entry name" value="TAT"/>
    <property type="match status" value="1"/>
</dbReference>
<dbReference type="HOGENOM" id="CLU_747907_0_0_0"/>
<dbReference type="GO" id="GO:0004061">
    <property type="term" value="F:arylformamidase activity"/>
    <property type="evidence" value="ECO:0007669"/>
    <property type="project" value="InterPro"/>
</dbReference>
<gene>
    <name evidence="3" type="ordered locus">Ththe16_2143</name>
</gene>
<dbReference type="GO" id="GO:0019441">
    <property type="term" value="P:L-tryptophan catabolic process to kynurenine"/>
    <property type="evidence" value="ECO:0007669"/>
    <property type="project" value="InterPro"/>
</dbReference>
<name>F6DJC0_THETG</name>
<keyword evidence="3" id="KW-0575">Peroxidase</keyword>
<keyword evidence="3" id="KW-0614">Plasmid</keyword>
<evidence type="ECO:0000256" key="1">
    <source>
        <dbReference type="SAM" id="MobiDB-lite"/>
    </source>
</evidence>
<dbReference type="InterPro" id="IPR007325">
    <property type="entry name" value="KFase/CYL"/>
</dbReference>
<dbReference type="AlphaFoldDB" id="F6DJC0"/>
<dbReference type="NCBIfam" id="TIGR01926">
    <property type="entry name" value="peroxid_rel"/>
    <property type="match status" value="1"/>
</dbReference>
<dbReference type="InterPro" id="IPR029032">
    <property type="entry name" value="AhpD-like"/>
</dbReference>
<protein>
    <submittedName>
        <fullName evidence="3">Uncharacterized peroxidase-related enzyme</fullName>
    </submittedName>
</protein>
<dbReference type="PATRIC" id="fig|762633.3.peg.2139"/>
<dbReference type="GO" id="GO:0004601">
    <property type="term" value="F:peroxidase activity"/>
    <property type="evidence" value="ECO:0007669"/>
    <property type="project" value="UniProtKB-KW"/>
</dbReference>
<dbReference type="EMBL" id="CP002778">
    <property type="protein sequence ID" value="AEG34517.1"/>
    <property type="molecule type" value="Genomic_DNA"/>
</dbReference>
<dbReference type="SUPFAM" id="SSF102198">
    <property type="entry name" value="Putative cyclase"/>
    <property type="match status" value="1"/>
</dbReference>
<dbReference type="Pfam" id="PF04199">
    <property type="entry name" value="Cyclase"/>
    <property type="match status" value="1"/>
</dbReference>
<dbReference type="SUPFAM" id="SSF69118">
    <property type="entry name" value="AhpD-like"/>
    <property type="match status" value="1"/>
</dbReference>
<dbReference type="InterPro" id="IPR006311">
    <property type="entry name" value="TAT_signal"/>
</dbReference>
<evidence type="ECO:0000313" key="4">
    <source>
        <dbReference type="Proteomes" id="UP000009233"/>
    </source>
</evidence>
<dbReference type="Gene3D" id="3.50.30.50">
    <property type="entry name" value="Putative cyclase"/>
    <property type="match status" value="1"/>
</dbReference>
<organism evidence="3 4">
    <name type="scientific">Thermus thermophilus (strain SG0.5JP17-16)</name>
    <dbReference type="NCBI Taxonomy" id="762633"/>
    <lineage>
        <taxon>Bacteria</taxon>
        <taxon>Thermotogati</taxon>
        <taxon>Deinococcota</taxon>
        <taxon>Deinococci</taxon>
        <taxon>Thermales</taxon>
        <taxon>Thermaceae</taxon>
        <taxon>Thermus</taxon>
    </lineage>
</organism>